<dbReference type="RefSeq" id="WP_070946111.1">
    <property type="nucleotide sequence ID" value="NZ_MLCL01000039.1"/>
</dbReference>
<keyword evidence="3" id="KW-1185">Reference proteome</keyword>
<name>A0A1S1JX22_9MYCO</name>
<feature type="domain" description="ER-bound oxygenase mpaB/mpaB'/Rubber oxygenase catalytic" evidence="1">
    <location>
        <begin position="149"/>
        <end position="361"/>
    </location>
</feature>
<dbReference type="GO" id="GO:0016491">
    <property type="term" value="F:oxidoreductase activity"/>
    <property type="evidence" value="ECO:0007669"/>
    <property type="project" value="InterPro"/>
</dbReference>
<reference evidence="2 3" key="1">
    <citation type="submission" date="2016-10" db="EMBL/GenBank/DDBJ databases">
        <title>Evaluation of Human, Animal and Environmental Mycobacterium chelonae Isolates by Core Genome Phylogenomic Analysis, Targeted Gene Comparison, and Anti-microbial Susceptibility Patterns: A Tale of Mistaken Identities.</title>
        <authorList>
            <person name="Fogelson S.B."/>
            <person name="Camus A.C."/>
            <person name="Lorenz W."/>
            <person name="Vasireddy R."/>
            <person name="Vasireddy S."/>
            <person name="Smith T."/>
            <person name="Brown-Elliott B.A."/>
            <person name="Wallace R.J.Jr."/>
            <person name="Hasan N.A."/>
            <person name="Reischl U."/>
            <person name="Sanchez S."/>
        </authorList>
    </citation>
    <scope>NUCLEOTIDE SEQUENCE [LARGE SCALE GENOMIC DNA]</scope>
    <source>
        <strain evidence="2 3">24999</strain>
    </source>
</reference>
<accession>A0A1S1JX22</accession>
<proteinExistence type="predicted"/>
<dbReference type="Pfam" id="PF09995">
    <property type="entry name" value="MPAB_Lcp_cat"/>
    <property type="match status" value="1"/>
</dbReference>
<sequence>MSVRSAQEVPLNIPARHPERPVRVPAAIRSFAMLLGIREPDAQQWLRLGERLTVGDEPMDRLVDWMSSAGMAQMRPLFEKALADGIDNVPEAPEPLREFFIGVETVPDWVDRDKLRKGQRALLRGGSDGMSVARDVSLLGGYQFSGFNKTLLRTGALEKGSNKRFAETMQWAMDVISDGGLEPLGVGYRSTLHVRLIHSFVRRHVAAMPDWRGDEWGLPVNQTDMAATLVGALVAPPVAALGMGILPAPGELDAIAHLTRYVGWLIGVEDEWLPRSFRDSVRVLYHTSTALAVPDETTQQLSIPMAADPLSWHYRGSGALRRRLAWAQHLSITSAFLGPSAMRVLGLPAYMPPWYPLVRMPVNLIRSAAAMASPAGMARAVARGQHEQQALLRTIIGDDAARIGESADHVSSAA</sequence>
<dbReference type="EMBL" id="MLHV01000022">
    <property type="protein sequence ID" value="OHT93454.1"/>
    <property type="molecule type" value="Genomic_DNA"/>
</dbReference>
<organism evidence="2 3">
    <name type="scientific">Mycobacterium syngnathidarum</name>
    <dbReference type="NCBI Taxonomy" id="1908205"/>
    <lineage>
        <taxon>Bacteria</taxon>
        <taxon>Bacillati</taxon>
        <taxon>Actinomycetota</taxon>
        <taxon>Actinomycetes</taxon>
        <taxon>Mycobacteriales</taxon>
        <taxon>Mycobacteriaceae</taxon>
        <taxon>Mycobacterium</taxon>
    </lineage>
</organism>
<dbReference type="AlphaFoldDB" id="A0A1S1JX22"/>
<evidence type="ECO:0000313" key="3">
    <source>
        <dbReference type="Proteomes" id="UP000179636"/>
    </source>
</evidence>
<protein>
    <recommendedName>
        <fullName evidence="1">ER-bound oxygenase mpaB/mpaB'/Rubber oxygenase catalytic domain-containing protein</fullName>
    </recommendedName>
</protein>
<dbReference type="OrthoDB" id="7614910at2"/>
<dbReference type="PANTHER" id="PTHR37539:SF1">
    <property type="entry name" value="ER-BOUND OXYGENASE MPAB_MPAB'_RUBBER OXYGENASE CATALYTIC DOMAIN-CONTAINING PROTEIN"/>
    <property type="match status" value="1"/>
</dbReference>
<evidence type="ECO:0000313" key="2">
    <source>
        <dbReference type="EMBL" id="OHT93454.1"/>
    </source>
</evidence>
<evidence type="ECO:0000259" key="1">
    <source>
        <dbReference type="Pfam" id="PF09995"/>
    </source>
</evidence>
<dbReference type="PANTHER" id="PTHR37539">
    <property type="entry name" value="SECRETED PROTEIN-RELATED"/>
    <property type="match status" value="1"/>
</dbReference>
<dbReference type="InterPro" id="IPR037473">
    <property type="entry name" value="Lcp-like"/>
</dbReference>
<dbReference type="InterPro" id="IPR018713">
    <property type="entry name" value="MPAB/Lcp_cat_dom"/>
</dbReference>
<comment type="caution">
    <text evidence="2">The sequence shown here is derived from an EMBL/GenBank/DDBJ whole genome shotgun (WGS) entry which is preliminary data.</text>
</comment>
<gene>
    <name evidence="2" type="ORF">BKG61_21070</name>
</gene>
<dbReference type="Proteomes" id="UP000179636">
    <property type="component" value="Unassembled WGS sequence"/>
</dbReference>
<accession>A0A1Q9WC59</accession>
<dbReference type="STRING" id="1908205.BKG60_12815"/>